<organism evidence="1">
    <name type="scientific">Caldithrix abyssi</name>
    <dbReference type="NCBI Taxonomy" id="187145"/>
    <lineage>
        <taxon>Bacteria</taxon>
        <taxon>Pseudomonadati</taxon>
        <taxon>Calditrichota</taxon>
        <taxon>Calditrichia</taxon>
        <taxon>Calditrichales</taxon>
        <taxon>Calditrichaceae</taxon>
        <taxon>Caldithrix</taxon>
    </lineage>
</organism>
<sequence length="59" mass="6755">MSKQELLTAGKIAKEFDVPQKIIKNIIQEMNIEPDVVKGNCKYYTRETAEKIKSKITKA</sequence>
<accession>A0A7V5PQA9</accession>
<gene>
    <name evidence="1" type="ORF">ENJ89_06305</name>
</gene>
<reference evidence="1" key="1">
    <citation type="journal article" date="2020" name="mSystems">
        <title>Genome- and Community-Level Interaction Insights into Carbon Utilization and Element Cycling Functions of Hydrothermarchaeota in Hydrothermal Sediment.</title>
        <authorList>
            <person name="Zhou Z."/>
            <person name="Liu Y."/>
            <person name="Xu W."/>
            <person name="Pan J."/>
            <person name="Luo Z.H."/>
            <person name="Li M."/>
        </authorList>
    </citation>
    <scope>NUCLEOTIDE SEQUENCE [LARGE SCALE GENOMIC DNA]</scope>
    <source>
        <strain evidence="1">HyVt-527</strain>
    </source>
</reference>
<dbReference type="AlphaFoldDB" id="A0A7V5PQA9"/>
<name>A0A7V5PQA9_CALAY</name>
<dbReference type="Proteomes" id="UP000886124">
    <property type="component" value="Unassembled WGS sequence"/>
</dbReference>
<proteinExistence type="predicted"/>
<protein>
    <submittedName>
        <fullName evidence="1">Uncharacterized protein</fullName>
    </submittedName>
</protein>
<comment type="caution">
    <text evidence="1">The sequence shown here is derived from an EMBL/GenBank/DDBJ whole genome shotgun (WGS) entry which is preliminary data.</text>
</comment>
<dbReference type="EMBL" id="DROD01000431">
    <property type="protein sequence ID" value="HHJ52790.1"/>
    <property type="molecule type" value="Genomic_DNA"/>
</dbReference>
<evidence type="ECO:0000313" key="1">
    <source>
        <dbReference type="EMBL" id="HHJ52790.1"/>
    </source>
</evidence>